<dbReference type="AlphaFoldDB" id="A0A7H0FMD0"/>
<dbReference type="InterPro" id="IPR008841">
    <property type="entry name" value="Siphovirus-type_tail_N"/>
</dbReference>
<dbReference type="EMBL" id="CP060804">
    <property type="protein sequence ID" value="QNP37196.1"/>
    <property type="molecule type" value="Genomic_DNA"/>
</dbReference>
<feature type="domain" description="Siphovirus-type tail component RIFT-related" evidence="1">
    <location>
        <begin position="11"/>
        <end position="114"/>
    </location>
</feature>
<evidence type="ECO:0000313" key="4">
    <source>
        <dbReference type="Proteomes" id="UP000516122"/>
    </source>
</evidence>
<dbReference type="Proteomes" id="UP000516122">
    <property type="component" value="Chromosome"/>
</dbReference>
<sequence>MKLELVYTNQNGEQLVFNEEAPYFLQNVEGLEAPENVVLAEEVFGEDGAKVVGIRLSTRKPLLEGTLIGKTEEEIYQLRRDMIQKIDLKQTGKLTLKVYDKEYETDVLPIQAPSFKLYEDNPYKVDEWNLFSLQFEAFDSYFRDVSFYNSLVPLATLKPTLIFPMVFVQGEKHTFGRFESGNIEKIVNNGDVQVGAVFHMKCVTTVTDPQIYDVTKQTFFGFKGTFEPGTRFELSTVRGNLYAKKIVNGVETNAVPERMDGSSFFRLSKGDNYLQLKAANNSQNGITCEMQFTPLVSGV</sequence>
<evidence type="ECO:0000259" key="1">
    <source>
        <dbReference type="Pfam" id="PF05709"/>
    </source>
</evidence>
<gene>
    <name evidence="3" type="ORF">H9Q64_12080</name>
</gene>
<organism evidence="3 4">
    <name type="scientific">Enterococcus faecalis</name>
    <name type="common">Streptococcus faecalis</name>
    <dbReference type="NCBI Taxonomy" id="1351"/>
    <lineage>
        <taxon>Bacteria</taxon>
        <taxon>Bacillati</taxon>
        <taxon>Bacillota</taxon>
        <taxon>Bacilli</taxon>
        <taxon>Lactobacillales</taxon>
        <taxon>Enterococcaceae</taxon>
        <taxon>Enterococcus</taxon>
    </lineage>
</organism>
<dbReference type="RefSeq" id="WP_002380679.1">
    <property type="nucleotide sequence ID" value="NZ_CP060804.1"/>
</dbReference>
<dbReference type="Pfam" id="PF05709">
    <property type="entry name" value="Sipho_tail"/>
    <property type="match status" value="1"/>
</dbReference>
<dbReference type="InterPro" id="IPR054738">
    <property type="entry name" value="Siphovirus-type_tail_C"/>
</dbReference>
<evidence type="ECO:0000259" key="2">
    <source>
        <dbReference type="Pfam" id="PF22768"/>
    </source>
</evidence>
<evidence type="ECO:0000313" key="3">
    <source>
        <dbReference type="EMBL" id="QNP37196.1"/>
    </source>
</evidence>
<proteinExistence type="predicted"/>
<feature type="domain" description="Siphovirus-type tail component C-terminal" evidence="2">
    <location>
        <begin position="189"/>
        <end position="293"/>
    </location>
</feature>
<protein>
    <submittedName>
        <fullName evidence="3">Phage tail family protein</fullName>
    </submittedName>
</protein>
<reference evidence="3 4" key="1">
    <citation type="submission" date="2020-08" db="EMBL/GenBank/DDBJ databases">
        <title>Enterococcus faecalis SF28073 genome assembly.</title>
        <authorList>
            <person name="Duerkop B.A."/>
            <person name="Johnson C.N."/>
        </authorList>
    </citation>
    <scope>NUCLEOTIDE SEQUENCE [LARGE SCALE GENOMIC DNA]</scope>
    <source>
        <strain evidence="3 4">SF28073</strain>
    </source>
</reference>
<accession>A0A7H0FMD0</accession>
<name>A0A7H0FMD0_ENTFL</name>
<dbReference type="Pfam" id="PF22768">
    <property type="entry name" value="SPP1_Dit"/>
    <property type="match status" value="1"/>
</dbReference>